<keyword evidence="5" id="KW-0436">Ligase</keyword>
<evidence type="ECO:0000256" key="5">
    <source>
        <dbReference type="ARBA" id="ARBA00022598"/>
    </source>
</evidence>
<evidence type="ECO:0000259" key="10">
    <source>
        <dbReference type="Pfam" id="PF02875"/>
    </source>
</evidence>
<dbReference type="UniPathway" id="UPA00219"/>
<dbReference type="GO" id="GO:0008763">
    <property type="term" value="F:UDP-N-acetylmuramate-L-alanine ligase activity"/>
    <property type="evidence" value="ECO:0007669"/>
    <property type="project" value="UniProtKB-EC"/>
</dbReference>
<dbReference type="InterPro" id="IPR050061">
    <property type="entry name" value="MurCDEF_pg_biosynth"/>
</dbReference>
<organism evidence="12">
    <name type="scientific">marine metagenome</name>
    <dbReference type="NCBI Taxonomy" id="408172"/>
    <lineage>
        <taxon>unclassified sequences</taxon>
        <taxon>metagenomes</taxon>
        <taxon>ecological metagenomes</taxon>
    </lineage>
</organism>
<dbReference type="Gene3D" id="3.90.190.20">
    <property type="entry name" value="Mur ligase, C-terminal domain"/>
    <property type="match status" value="1"/>
</dbReference>
<sequence length="426" mass="46217">MLGRTKKVHFVGIGGSGMSGIAELLITLGYVVSGSDLRCCETTDLLVSLGATVQEGHDAKFVHNADVVVMSSAIDSTNPEIQEAHRCQIPVIPRAEMLAELMRLRYSIAVAGSHGKTSTTSMIALMLERANLDPTAVIGGRLSSFGSNARVGQGDYMIVEADESDRSFLRLSPSIAVITNIDDEHMESYGTLDHLCDAFVNFANRVPFYGLVAVCADDENLREQALRISRRVRTYGVDTQDADLFGFDLEEQTFGSTCSVSYKPFGERERVLLGTLRLQVPGLHNIRNSLAAMVVGLEIGLSFKQVAATLAEFSGVERRFQLHGEADGVLVVDDYGHHPTEIAAVMRTARQQFKRRMLVVVQPHRFTRVSRLMSQFGSVLAGADEVILTEVYAAGEAPIPGATSEVLAEVIGQFGESPVHLVGSLD</sequence>
<dbReference type="HAMAP" id="MF_00046">
    <property type="entry name" value="MurC"/>
    <property type="match status" value="1"/>
</dbReference>
<protein>
    <recommendedName>
        <fullName evidence="3">UDP-N-acetylmuramate--L-alanine ligase</fullName>
        <ecNumber evidence="3">6.3.2.8</ecNumber>
    </recommendedName>
</protein>
<name>A0A381YGG4_9ZZZZ</name>
<feature type="non-terminal residue" evidence="12">
    <location>
        <position position="426"/>
    </location>
</feature>
<dbReference type="SUPFAM" id="SSF51984">
    <property type="entry name" value="MurCD N-terminal domain"/>
    <property type="match status" value="1"/>
</dbReference>
<evidence type="ECO:0000259" key="11">
    <source>
        <dbReference type="Pfam" id="PF08245"/>
    </source>
</evidence>
<dbReference type="Pfam" id="PF02875">
    <property type="entry name" value="Mur_ligase_C"/>
    <property type="match status" value="1"/>
</dbReference>
<evidence type="ECO:0000256" key="4">
    <source>
        <dbReference type="ARBA" id="ARBA00022490"/>
    </source>
</evidence>
<dbReference type="PANTHER" id="PTHR43445">
    <property type="entry name" value="UDP-N-ACETYLMURAMATE--L-ALANINE LIGASE-RELATED"/>
    <property type="match status" value="1"/>
</dbReference>
<dbReference type="SUPFAM" id="SSF53623">
    <property type="entry name" value="MurD-like peptide ligases, catalytic domain"/>
    <property type="match status" value="1"/>
</dbReference>
<dbReference type="SUPFAM" id="SSF53244">
    <property type="entry name" value="MurD-like peptide ligases, peptide-binding domain"/>
    <property type="match status" value="1"/>
</dbReference>
<dbReference type="InterPro" id="IPR004101">
    <property type="entry name" value="Mur_ligase_C"/>
</dbReference>
<dbReference type="InterPro" id="IPR013221">
    <property type="entry name" value="Mur_ligase_cen"/>
</dbReference>
<dbReference type="PANTHER" id="PTHR43445:SF3">
    <property type="entry name" value="UDP-N-ACETYLMURAMATE--L-ALANINE LIGASE"/>
    <property type="match status" value="1"/>
</dbReference>
<evidence type="ECO:0000256" key="6">
    <source>
        <dbReference type="ARBA" id="ARBA00022741"/>
    </source>
</evidence>
<comment type="catalytic activity">
    <reaction evidence="8">
        <text>UDP-N-acetyl-alpha-D-muramate + L-alanine + ATP = UDP-N-acetyl-alpha-D-muramoyl-L-alanine + ADP + phosphate + H(+)</text>
        <dbReference type="Rhea" id="RHEA:23372"/>
        <dbReference type="ChEBI" id="CHEBI:15378"/>
        <dbReference type="ChEBI" id="CHEBI:30616"/>
        <dbReference type="ChEBI" id="CHEBI:43474"/>
        <dbReference type="ChEBI" id="CHEBI:57972"/>
        <dbReference type="ChEBI" id="CHEBI:70757"/>
        <dbReference type="ChEBI" id="CHEBI:83898"/>
        <dbReference type="ChEBI" id="CHEBI:456216"/>
        <dbReference type="EC" id="6.3.2.8"/>
    </reaction>
</comment>
<dbReference type="GO" id="GO:0009252">
    <property type="term" value="P:peptidoglycan biosynthetic process"/>
    <property type="evidence" value="ECO:0007669"/>
    <property type="project" value="UniProtKB-UniPathway"/>
</dbReference>
<feature type="domain" description="Mur ligase C-terminal" evidence="10">
    <location>
        <begin position="318"/>
        <end position="421"/>
    </location>
</feature>
<feature type="domain" description="Mur ligase central" evidence="11">
    <location>
        <begin position="110"/>
        <end position="295"/>
    </location>
</feature>
<evidence type="ECO:0000313" key="12">
    <source>
        <dbReference type="EMBL" id="SVA76216.1"/>
    </source>
</evidence>
<dbReference type="EC" id="6.3.2.8" evidence="3"/>
<dbReference type="Gene3D" id="3.40.1190.10">
    <property type="entry name" value="Mur-like, catalytic domain"/>
    <property type="match status" value="1"/>
</dbReference>
<evidence type="ECO:0000259" key="9">
    <source>
        <dbReference type="Pfam" id="PF01225"/>
    </source>
</evidence>
<dbReference type="InterPro" id="IPR000713">
    <property type="entry name" value="Mur_ligase_N"/>
</dbReference>
<keyword evidence="7" id="KW-0067">ATP-binding</keyword>
<comment type="subcellular location">
    <subcellularLocation>
        <location evidence="1">Cytoplasm</location>
    </subcellularLocation>
</comment>
<dbReference type="NCBIfam" id="TIGR01082">
    <property type="entry name" value="murC"/>
    <property type="match status" value="1"/>
</dbReference>
<keyword evidence="6" id="KW-0547">Nucleotide-binding</keyword>
<dbReference type="Gene3D" id="3.40.50.720">
    <property type="entry name" value="NAD(P)-binding Rossmann-like Domain"/>
    <property type="match status" value="1"/>
</dbReference>
<evidence type="ECO:0000256" key="7">
    <source>
        <dbReference type="ARBA" id="ARBA00022840"/>
    </source>
</evidence>
<dbReference type="GO" id="GO:0005524">
    <property type="term" value="F:ATP binding"/>
    <property type="evidence" value="ECO:0007669"/>
    <property type="project" value="UniProtKB-KW"/>
</dbReference>
<dbReference type="AlphaFoldDB" id="A0A381YGG4"/>
<feature type="domain" description="Mur ligase N-terminal catalytic" evidence="9">
    <location>
        <begin position="7"/>
        <end position="106"/>
    </location>
</feature>
<evidence type="ECO:0000256" key="2">
    <source>
        <dbReference type="ARBA" id="ARBA00004752"/>
    </source>
</evidence>
<dbReference type="Pfam" id="PF08245">
    <property type="entry name" value="Mur_ligase_M"/>
    <property type="match status" value="1"/>
</dbReference>
<proteinExistence type="inferred from homology"/>
<dbReference type="Pfam" id="PF01225">
    <property type="entry name" value="Mur_ligase"/>
    <property type="match status" value="1"/>
</dbReference>
<evidence type="ECO:0000256" key="1">
    <source>
        <dbReference type="ARBA" id="ARBA00004496"/>
    </source>
</evidence>
<evidence type="ECO:0000256" key="8">
    <source>
        <dbReference type="ARBA" id="ARBA00047833"/>
    </source>
</evidence>
<gene>
    <name evidence="12" type="ORF">METZ01_LOCUS129070</name>
</gene>
<dbReference type="InterPro" id="IPR036615">
    <property type="entry name" value="Mur_ligase_C_dom_sf"/>
</dbReference>
<comment type="pathway">
    <text evidence="2">Cell wall biogenesis; peptidoglycan biosynthesis.</text>
</comment>
<dbReference type="EMBL" id="UINC01018198">
    <property type="protein sequence ID" value="SVA76216.1"/>
    <property type="molecule type" value="Genomic_DNA"/>
</dbReference>
<dbReference type="InterPro" id="IPR005758">
    <property type="entry name" value="UDP-N-AcMur_Ala_ligase_MurC"/>
</dbReference>
<reference evidence="12" key="1">
    <citation type="submission" date="2018-05" db="EMBL/GenBank/DDBJ databases">
        <authorList>
            <person name="Lanie J.A."/>
            <person name="Ng W.-L."/>
            <person name="Kazmierczak K.M."/>
            <person name="Andrzejewski T.M."/>
            <person name="Davidsen T.M."/>
            <person name="Wayne K.J."/>
            <person name="Tettelin H."/>
            <person name="Glass J.I."/>
            <person name="Rusch D."/>
            <person name="Podicherti R."/>
            <person name="Tsui H.-C.T."/>
            <person name="Winkler M.E."/>
        </authorList>
    </citation>
    <scope>NUCLEOTIDE SEQUENCE</scope>
</reference>
<dbReference type="GO" id="GO:0005737">
    <property type="term" value="C:cytoplasm"/>
    <property type="evidence" value="ECO:0007669"/>
    <property type="project" value="UniProtKB-SubCell"/>
</dbReference>
<accession>A0A381YGG4</accession>
<evidence type="ECO:0000256" key="3">
    <source>
        <dbReference type="ARBA" id="ARBA00012211"/>
    </source>
</evidence>
<keyword evidence="4" id="KW-0963">Cytoplasm</keyword>
<dbReference type="InterPro" id="IPR036565">
    <property type="entry name" value="Mur-like_cat_sf"/>
</dbReference>